<accession>H1S2K5</accession>
<keyword evidence="1 4" id="KW-0808">Transferase</keyword>
<dbReference type="Proteomes" id="UP000005808">
    <property type="component" value="Unassembled WGS sequence"/>
</dbReference>
<name>H1S2K5_9BURK</name>
<dbReference type="PATRIC" id="fig|1127483.3.peg.1940"/>
<dbReference type="AlphaFoldDB" id="H1S2K5"/>
<dbReference type="InterPro" id="IPR000182">
    <property type="entry name" value="GNAT_dom"/>
</dbReference>
<dbReference type="RefSeq" id="WP_006157638.1">
    <property type="nucleotide sequence ID" value="NZ_AHJE01000021.1"/>
</dbReference>
<sequence>MTEPITVRRVGADEAAACIEPLADVLIDCVEGGASVSFMLPLPREKATHFWRGVADGVARGERVLLIAQDREGQILGTVQIILSMPDNQPHRADVAKMLVHRRARRRGVAQRLLAALDDAARAQGKTVLVLDTVTGGDAERLYERAGWQRAGVVPKYALMPDGAFCGTTFFYKHL</sequence>
<dbReference type="PANTHER" id="PTHR43877">
    <property type="entry name" value="AMINOALKYLPHOSPHONATE N-ACETYLTRANSFERASE-RELATED-RELATED"/>
    <property type="match status" value="1"/>
</dbReference>
<dbReference type="Pfam" id="PF00583">
    <property type="entry name" value="Acetyltransf_1"/>
    <property type="match status" value="1"/>
</dbReference>
<dbReference type="InterPro" id="IPR016181">
    <property type="entry name" value="Acyl_CoA_acyltransferase"/>
</dbReference>
<gene>
    <name evidence="4" type="ORF">OR16_09709</name>
</gene>
<evidence type="ECO:0000256" key="1">
    <source>
        <dbReference type="ARBA" id="ARBA00022679"/>
    </source>
</evidence>
<evidence type="ECO:0000313" key="4">
    <source>
        <dbReference type="EMBL" id="EHP43253.1"/>
    </source>
</evidence>
<feature type="domain" description="N-acetyltransferase" evidence="3">
    <location>
        <begin position="5"/>
        <end position="175"/>
    </location>
</feature>
<protein>
    <submittedName>
        <fullName evidence="4">N-acetyltransferase GCN5</fullName>
    </submittedName>
</protein>
<dbReference type="PROSITE" id="PS51186">
    <property type="entry name" value="GNAT"/>
    <property type="match status" value="1"/>
</dbReference>
<organism evidence="4 5">
    <name type="scientific">Cupriavidus basilensis OR16</name>
    <dbReference type="NCBI Taxonomy" id="1127483"/>
    <lineage>
        <taxon>Bacteria</taxon>
        <taxon>Pseudomonadati</taxon>
        <taxon>Pseudomonadota</taxon>
        <taxon>Betaproteobacteria</taxon>
        <taxon>Burkholderiales</taxon>
        <taxon>Burkholderiaceae</taxon>
        <taxon>Cupriavidus</taxon>
    </lineage>
</organism>
<dbReference type="InterPro" id="IPR050832">
    <property type="entry name" value="Bact_Acetyltransf"/>
</dbReference>
<keyword evidence="2" id="KW-0012">Acyltransferase</keyword>
<dbReference type="SUPFAM" id="SSF55729">
    <property type="entry name" value="Acyl-CoA N-acyltransferases (Nat)"/>
    <property type="match status" value="1"/>
</dbReference>
<dbReference type="GO" id="GO:0016747">
    <property type="term" value="F:acyltransferase activity, transferring groups other than amino-acyl groups"/>
    <property type="evidence" value="ECO:0007669"/>
    <property type="project" value="InterPro"/>
</dbReference>
<dbReference type="OrthoDB" id="3389160at2"/>
<comment type="caution">
    <text evidence="4">The sequence shown here is derived from an EMBL/GenBank/DDBJ whole genome shotgun (WGS) entry which is preliminary data.</text>
</comment>
<evidence type="ECO:0000313" key="5">
    <source>
        <dbReference type="Proteomes" id="UP000005808"/>
    </source>
</evidence>
<evidence type="ECO:0000256" key="2">
    <source>
        <dbReference type="ARBA" id="ARBA00023315"/>
    </source>
</evidence>
<dbReference type="EMBL" id="AHJE01000021">
    <property type="protein sequence ID" value="EHP43253.1"/>
    <property type="molecule type" value="Genomic_DNA"/>
</dbReference>
<reference evidence="4 5" key="1">
    <citation type="journal article" date="2012" name="J. Bacteriol.">
        <title>De Novo Genome Project of Cupriavidus basilensis OR16.</title>
        <authorList>
            <person name="Cserhati M."/>
            <person name="Kriszt B."/>
            <person name="Szoboszlay S."/>
            <person name="Toth A."/>
            <person name="Szabo I."/>
            <person name="Tancsics A."/>
            <person name="Nagy I."/>
            <person name="Horvath B."/>
            <person name="Nagy I."/>
            <person name="Kukolya J."/>
        </authorList>
    </citation>
    <scope>NUCLEOTIDE SEQUENCE [LARGE SCALE GENOMIC DNA]</scope>
    <source>
        <strain evidence="4 5">OR16</strain>
    </source>
</reference>
<evidence type="ECO:0000259" key="3">
    <source>
        <dbReference type="PROSITE" id="PS51186"/>
    </source>
</evidence>
<dbReference type="Gene3D" id="3.40.630.30">
    <property type="match status" value="1"/>
</dbReference>
<proteinExistence type="predicted"/>